<sequence length="166" mass="17893">SYSSNKSNNMVRKILIPMDASEHSYRALRWYADKMNNPADSLIFAYIAEPPAITYGGAGVGSSELFAEGVNQAVARGKLMAAEVRQHCTEMGVKPQPRFLERLTHGAGPALVEIAEEQAVDVIVIGSRGLSALRRAFLGSVVDYVLQHANTTTIVVPPPLPASSKE</sequence>
<gene>
    <name evidence="2" type="ORF">BOX15_Mlig025796g4</name>
</gene>
<dbReference type="EMBL" id="NIVC01003107">
    <property type="protein sequence ID" value="PAA53269.1"/>
    <property type="molecule type" value="Genomic_DNA"/>
</dbReference>
<dbReference type="CDD" id="cd23659">
    <property type="entry name" value="USP_At3g01520-like"/>
    <property type="match status" value="1"/>
</dbReference>
<dbReference type="InterPro" id="IPR014729">
    <property type="entry name" value="Rossmann-like_a/b/a_fold"/>
</dbReference>
<proteinExistence type="predicted"/>
<dbReference type="InterPro" id="IPR006016">
    <property type="entry name" value="UspA"/>
</dbReference>
<dbReference type="Proteomes" id="UP000215902">
    <property type="component" value="Unassembled WGS sequence"/>
</dbReference>
<dbReference type="PRINTS" id="PR01438">
    <property type="entry name" value="UNVRSLSTRESS"/>
</dbReference>
<dbReference type="OrthoDB" id="843225at2759"/>
<dbReference type="PANTHER" id="PTHR46989">
    <property type="entry name" value="USP DOMAIN-CONTAINING PROTEIN"/>
    <property type="match status" value="1"/>
</dbReference>
<dbReference type="AlphaFoldDB" id="A0A267DXF7"/>
<dbReference type="InterPro" id="IPR006015">
    <property type="entry name" value="Universal_stress_UspA"/>
</dbReference>
<dbReference type="SUPFAM" id="SSF52402">
    <property type="entry name" value="Adenine nucleotide alpha hydrolases-like"/>
    <property type="match status" value="1"/>
</dbReference>
<evidence type="ECO:0000259" key="1">
    <source>
        <dbReference type="Pfam" id="PF00582"/>
    </source>
</evidence>
<protein>
    <recommendedName>
        <fullName evidence="1">UspA domain-containing protein</fullName>
    </recommendedName>
</protein>
<organism evidence="2 3">
    <name type="scientific">Macrostomum lignano</name>
    <dbReference type="NCBI Taxonomy" id="282301"/>
    <lineage>
        <taxon>Eukaryota</taxon>
        <taxon>Metazoa</taxon>
        <taxon>Spiralia</taxon>
        <taxon>Lophotrochozoa</taxon>
        <taxon>Platyhelminthes</taxon>
        <taxon>Rhabditophora</taxon>
        <taxon>Macrostomorpha</taxon>
        <taxon>Macrostomida</taxon>
        <taxon>Macrostomidae</taxon>
        <taxon>Macrostomum</taxon>
    </lineage>
</organism>
<dbReference type="Gene3D" id="3.40.50.620">
    <property type="entry name" value="HUPs"/>
    <property type="match status" value="1"/>
</dbReference>
<reference evidence="2 3" key="1">
    <citation type="submission" date="2017-06" db="EMBL/GenBank/DDBJ databases">
        <title>A platform for efficient transgenesis in Macrostomum lignano, a flatworm model organism for stem cell research.</title>
        <authorList>
            <person name="Berezikov E."/>
        </authorList>
    </citation>
    <scope>NUCLEOTIDE SEQUENCE [LARGE SCALE GENOMIC DNA]</scope>
    <source>
        <strain evidence="2">DV1</strain>
        <tissue evidence="2">Whole organism</tissue>
    </source>
</reference>
<feature type="domain" description="UspA" evidence="1">
    <location>
        <begin position="10"/>
        <end position="157"/>
    </location>
</feature>
<evidence type="ECO:0000313" key="2">
    <source>
        <dbReference type="EMBL" id="PAA53269.1"/>
    </source>
</evidence>
<name>A0A267DXF7_9PLAT</name>
<comment type="caution">
    <text evidence="2">The sequence shown here is derived from an EMBL/GenBank/DDBJ whole genome shotgun (WGS) entry which is preliminary data.</text>
</comment>
<evidence type="ECO:0000313" key="3">
    <source>
        <dbReference type="Proteomes" id="UP000215902"/>
    </source>
</evidence>
<feature type="non-terminal residue" evidence="2">
    <location>
        <position position="1"/>
    </location>
</feature>
<accession>A0A267DXF7</accession>
<keyword evidence="3" id="KW-1185">Reference proteome</keyword>
<dbReference type="PANTHER" id="PTHR46989:SF3">
    <property type="entry name" value="USPA DOMAIN-CONTAINING PROTEIN"/>
    <property type="match status" value="1"/>
</dbReference>
<dbReference type="Pfam" id="PF00582">
    <property type="entry name" value="Usp"/>
    <property type="match status" value="1"/>
</dbReference>